<sequence>MIFYRNKNRENKRIACKYIQMHKNSYVIVKIQ</sequence>
<name>A5ZXN7_9FIRM</name>
<evidence type="ECO:0000313" key="2">
    <source>
        <dbReference type="Proteomes" id="UP000006002"/>
    </source>
</evidence>
<evidence type="ECO:0000313" key="1">
    <source>
        <dbReference type="EMBL" id="EDM85641.1"/>
    </source>
</evidence>
<comment type="caution">
    <text evidence="1">The sequence shown here is derived from an EMBL/GenBank/DDBJ whole genome shotgun (WGS) entry which is preliminary data.</text>
</comment>
<dbReference type="AlphaFoldDB" id="A5ZXN7"/>
<organism evidence="1 2">
    <name type="scientific">Blautia obeum ATCC 29174</name>
    <dbReference type="NCBI Taxonomy" id="411459"/>
    <lineage>
        <taxon>Bacteria</taxon>
        <taxon>Bacillati</taxon>
        <taxon>Bacillota</taxon>
        <taxon>Clostridia</taxon>
        <taxon>Lachnospirales</taxon>
        <taxon>Lachnospiraceae</taxon>
        <taxon>Blautia</taxon>
    </lineage>
</organism>
<accession>A5ZXN7</accession>
<proteinExistence type="predicted"/>
<dbReference type="HOGENOM" id="CLU_3388301_0_0_9"/>
<dbReference type="Proteomes" id="UP000006002">
    <property type="component" value="Unassembled WGS sequence"/>
</dbReference>
<gene>
    <name evidence="1" type="ORF">RUMOBE_03792</name>
</gene>
<reference evidence="1 2" key="2">
    <citation type="submission" date="2007-04" db="EMBL/GenBank/DDBJ databases">
        <title>Draft genome sequence of Ruminococcus obeum (ATCC 29174).</title>
        <authorList>
            <person name="Sudarsanam P."/>
            <person name="Ley R."/>
            <person name="Guruge J."/>
            <person name="Turnbaugh P.J."/>
            <person name="Mahowald M."/>
            <person name="Liep D."/>
            <person name="Gordon J."/>
        </authorList>
    </citation>
    <scope>NUCLEOTIDE SEQUENCE [LARGE SCALE GENOMIC DNA]</scope>
    <source>
        <strain evidence="1 2">ATCC 29174</strain>
    </source>
</reference>
<dbReference type="EMBL" id="AAVO02000026">
    <property type="protein sequence ID" value="EDM85641.1"/>
    <property type="molecule type" value="Genomic_DNA"/>
</dbReference>
<protein>
    <submittedName>
        <fullName evidence="1">Uncharacterized protein</fullName>
    </submittedName>
</protein>
<reference evidence="1 2" key="1">
    <citation type="submission" date="2007-03" db="EMBL/GenBank/DDBJ databases">
        <authorList>
            <person name="Fulton L."/>
            <person name="Clifton S."/>
            <person name="Fulton B."/>
            <person name="Xu J."/>
            <person name="Minx P."/>
            <person name="Pepin K.H."/>
            <person name="Johnson M."/>
            <person name="Thiruvilangam P."/>
            <person name="Bhonagiri V."/>
            <person name="Nash W.E."/>
            <person name="Mardis E.R."/>
            <person name="Wilson R.K."/>
        </authorList>
    </citation>
    <scope>NUCLEOTIDE SEQUENCE [LARGE SCALE GENOMIC DNA]</scope>
    <source>
        <strain evidence="1 2">ATCC 29174</strain>
    </source>
</reference>